<organism evidence="3 4">
    <name type="scientific">Pholiota conissans</name>
    <dbReference type="NCBI Taxonomy" id="109636"/>
    <lineage>
        <taxon>Eukaryota</taxon>
        <taxon>Fungi</taxon>
        <taxon>Dikarya</taxon>
        <taxon>Basidiomycota</taxon>
        <taxon>Agaricomycotina</taxon>
        <taxon>Agaricomycetes</taxon>
        <taxon>Agaricomycetidae</taxon>
        <taxon>Agaricales</taxon>
        <taxon>Agaricineae</taxon>
        <taxon>Strophariaceae</taxon>
        <taxon>Pholiota</taxon>
    </lineage>
</organism>
<evidence type="ECO:0000313" key="4">
    <source>
        <dbReference type="Proteomes" id="UP000807469"/>
    </source>
</evidence>
<keyword evidence="1" id="KW-0472">Membrane</keyword>
<reference evidence="3" key="1">
    <citation type="submission" date="2020-11" db="EMBL/GenBank/DDBJ databases">
        <authorList>
            <consortium name="DOE Joint Genome Institute"/>
            <person name="Ahrendt S."/>
            <person name="Riley R."/>
            <person name="Andreopoulos W."/>
            <person name="Labutti K."/>
            <person name="Pangilinan J."/>
            <person name="Ruiz-Duenas F.J."/>
            <person name="Barrasa J.M."/>
            <person name="Sanchez-Garcia M."/>
            <person name="Camarero S."/>
            <person name="Miyauchi S."/>
            <person name="Serrano A."/>
            <person name="Linde D."/>
            <person name="Babiker R."/>
            <person name="Drula E."/>
            <person name="Ayuso-Fernandez I."/>
            <person name="Pacheco R."/>
            <person name="Padilla G."/>
            <person name="Ferreira P."/>
            <person name="Barriuso J."/>
            <person name="Kellner H."/>
            <person name="Castanera R."/>
            <person name="Alfaro M."/>
            <person name="Ramirez L."/>
            <person name="Pisabarro A.G."/>
            <person name="Kuo A."/>
            <person name="Tritt A."/>
            <person name="Lipzen A."/>
            <person name="He G."/>
            <person name="Yan M."/>
            <person name="Ng V."/>
            <person name="Cullen D."/>
            <person name="Martin F."/>
            <person name="Rosso M.-N."/>
            <person name="Henrissat B."/>
            <person name="Hibbett D."/>
            <person name="Martinez A.T."/>
            <person name="Grigoriev I.V."/>
        </authorList>
    </citation>
    <scope>NUCLEOTIDE SEQUENCE</scope>
    <source>
        <strain evidence="3">CIRM-BRFM 674</strain>
    </source>
</reference>
<dbReference type="PROSITE" id="PS50181">
    <property type="entry name" value="FBOX"/>
    <property type="match status" value="1"/>
</dbReference>
<evidence type="ECO:0000256" key="1">
    <source>
        <dbReference type="SAM" id="Phobius"/>
    </source>
</evidence>
<dbReference type="AlphaFoldDB" id="A0A9P5Z6S1"/>
<sequence length="562" mass="63612">MNASAAAFDALPLELLWAIFDFANANTILNIAKTCRRFNTIAVPIFYQKLNKVPPKESVTIRPIHNDHGDLLSGLTIDFSIHSLKHFLCILNNKQMNSPDGHEDYRKLSPIEGLRRSIQRVNQLISRLDYVGTICIIFFPIGGFWSLRSSVVVDFVTAFFELLNTIALKPCGALRILHPHPLTTKPVYKFQLFKDTDLENILIKSLTKMKLRDNELEGNGWKYKEMFKYSAVPALPCSLTTRIKLTTLELNSDFLLLPPFSSWTFTMMKQSYITSLSIYLQAGVISRDEFYHYIFPHIIDALPGLQELRLAANADGFVVAAIEFLPKLPLLRKVTFGASQYGCFPPPSYELSTSAQPRLSNLCAFTGYIDQATYLLGNIICPKLSAVNLIIDDTRGHAHYPSIAMKLSALKARLAKMGMAPKFNVCLSNNGYVKPQSSVAEDRDWSGFSVVSLLTLELPITEKDDTSFIRQMEYVMEWLDIFTGLNGLTLTTRQPYQESELLTNMVTAEYPQITTFNIVDYPGVFHYHWSSAPNDMRRAIVRRSDLPNFRNTSIEDCVCAEF</sequence>
<dbReference type="Proteomes" id="UP000807469">
    <property type="component" value="Unassembled WGS sequence"/>
</dbReference>
<dbReference type="EMBL" id="MU155183">
    <property type="protein sequence ID" value="KAF9481145.1"/>
    <property type="molecule type" value="Genomic_DNA"/>
</dbReference>
<dbReference type="Gene3D" id="1.20.1280.50">
    <property type="match status" value="1"/>
</dbReference>
<accession>A0A9P5Z6S1</accession>
<name>A0A9P5Z6S1_9AGAR</name>
<dbReference type="Pfam" id="PF12937">
    <property type="entry name" value="F-box-like"/>
    <property type="match status" value="1"/>
</dbReference>
<proteinExistence type="predicted"/>
<keyword evidence="4" id="KW-1185">Reference proteome</keyword>
<dbReference type="OrthoDB" id="3054030at2759"/>
<gene>
    <name evidence="3" type="ORF">BDN70DRAFT_876767</name>
</gene>
<evidence type="ECO:0000313" key="3">
    <source>
        <dbReference type="EMBL" id="KAF9481145.1"/>
    </source>
</evidence>
<protein>
    <recommendedName>
        <fullName evidence="2">F-box domain-containing protein</fullName>
    </recommendedName>
</protein>
<dbReference type="InterPro" id="IPR001810">
    <property type="entry name" value="F-box_dom"/>
</dbReference>
<keyword evidence="1" id="KW-0812">Transmembrane</keyword>
<evidence type="ECO:0000259" key="2">
    <source>
        <dbReference type="PROSITE" id="PS50181"/>
    </source>
</evidence>
<feature type="domain" description="F-box" evidence="2">
    <location>
        <begin position="5"/>
        <end position="50"/>
    </location>
</feature>
<dbReference type="CDD" id="cd09917">
    <property type="entry name" value="F-box_SF"/>
    <property type="match status" value="1"/>
</dbReference>
<comment type="caution">
    <text evidence="3">The sequence shown here is derived from an EMBL/GenBank/DDBJ whole genome shotgun (WGS) entry which is preliminary data.</text>
</comment>
<feature type="transmembrane region" description="Helical" evidence="1">
    <location>
        <begin position="128"/>
        <end position="147"/>
    </location>
</feature>
<dbReference type="SUPFAM" id="SSF81383">
    <property type="entry name" value="F-box domain"/>
    <property type="match status" value="1"/>
</dbReference>
<dbReference type="InterPro" id="IPR036047">
    <property type="entry name" value="F-box-like_dom_sf"/>
</dbReference>
<keyword evidence="1" id="KW-1133">Transmembrane helix</keyword>